<name>A0A319C6J5_9EURO</name>
<dbReference type="Pfam" id="PF00501">
    <property type="entry name" value="AMP-binding"/>
    <property type="match status" value="2"/>
</dbReference>
<accession>A0A319C6J5</accession>
<dbReference type="STRING" id="1448315.A0A319C6J5"/>
<feature type="domain" description="Pyruvate carboxyltransferase" evidence="1">
    <location>
        <begin position="418"/>
        <end position="552"/>
    </location>
</feature>
<dbReference type="AlphaFoldDB" id="A0A319C6J5"/>
<dbReference type="PANTHER" id="PTHR43201:SF6">
    <property type="entry name" value="ACYL COA SYNTHETASE (EUROFUNG)"/>
    <property type="match status" value="1"/>
</dbReference>
<dbReference type="EMBL" id="KZ821705">
    <property type="protein sequence ID" value="PYH80935.1"/>
    <property type="molecule type" value="Genomic_DNA"/>
</dbReference>
<keyword evidence="3" id="KW-1185">Reference proteome</keyword>
<dbReference type="InterPro" id="IPR020845">
    <property type="entry name" value="AMP-binding_CS"/>
</dbReference>
<dbReference type="SUPFAM" id="SSF51569">
    <property type="entry name" value="Aldolase"/>
    <property type="match status" value="1"/>
</dbReference>
<dbReference type="Gene3D" id="3.40.50.980">
    <property type="match status" value="3"/>
</dbReference>
<gene>
    <name evidence="2" type="ORF">BO82DRAFT_432845</name>
</gene>
<dbReference type="OrthoDB" id="10253115at2759"/>
<dbReference type="GO" id="GO:0044283">
    <property type="term" value="P:small molecule biosynthetic process"/>
    <property type="evidence" value="ECO:0007669"/>
    <property type="project" value="UniProtKB-ARBA"/>
</dbReference>
<dbReference type="RefSeq" id="XP_025491135.1">
    <property type="nucleotide sequence ID" value="XM_025640824.1"/>
</dbReference>
<organism evidence="2 3">
    <name type="scientific">Aspergillus uvarum CBS 121591</name>
    <dbReference type="NCBI Taxonomy" id="1448315"/>
    <lineage>
        <taxon>Eukaryota</taxon>
        <taxon>Fungi</taxon>
        <taxon>Dikarya</taxon>
        <taxon>Ascomycota</taxon>
        <taxon>Pezizomycotina</taxon>
        <taxon>Eurotiomycetes</taxon>
        <taxon>Eurotiomycetidae</taxon>
        <taxon>Eurotiales</taxon>
        <taxon>Aspergillaceae</taxon>
        <taxon>Aspergillus</taxon>
        <taxon>Aspergillus subgen. Circumdati</taxon>
    </lineage>
</organism>
<evidence type="ECO:0000313" key="2">
    <source>
        <dbReference type="EMBL" id="PYH80935.1"/>
    </source>
</evidence>
<dbReference type="InterPro" id="IPR013785">
    <property type="entry name" value="Aldolase_TIM"/>
</dbReference>
<protein>
    <submittedName>
        <fullName evidence="2">Acetyl-CoA synthetase-like protein</fullName>
    </submittedName>
</protein>
<dbReference type="InterPro" id="IPR000873">
    <property type="entry name" value="AMP-dep_synth/lig_dom"/>
</dbReference>
<dbReference type="Gene3D" id="3.20.20.70">
    <property type="entry name" value="Aldolase class I"/>
    <property type="match status" value="1"/>
</dbReference>
<dbReference type="PROSITE" id="PS50991">
    <property type="entry name" value="PYR_CT"/>
    <property type="match status" value="1"/>
</dbReference>
<dbReference type="Proteomes" id="UP000248340">
    <property type="component" value="Unassembled WGS sequence"/>
</dbReference>
<evidence type="ECO:0000313" key="3">
    <source>
        <dbReference type="Proteomes" id="UP000248340"/>
    </source>
</evidence>
<dbReference type="GeneID" id="37143566"/>
<proteinExistence type="predicted"/>
<reference evidence="2 3" key="1">
    <citation type="submission" date="2016-12" db="EMBL/GenBank/DDBJ databases">
        <title>The genomes of Aspergillus section Nigri reveals drivers in fungal speciation.</title>
        <authorList>
            <consortium name="DOE Joint Genome Institute"/>
            <person name="Vesth T.C."/>
            <person name="Nybo J."/>
            <person name="Theobald S."/>
            <person name="Brandl J."/>
            <person name="Frisvad J.C."/>
            <person name="Nielsen K.F."/>
            <person name="Lyhne E.K."/>
            <person name="Kogle M.E."/>
            <person name="Kuo A."/>
            <person name="Riley R."/>
            <person name="Clum A."/>
            <person name="Nolan M."/>
            <person name="Lipzen A."/>
            <person name="Salamov A."/>
            <person name="Henrissat B."/>
            <person name="Wiebenga A."/>
            <person name="De Vries R.P."/>
            <person name="Grigoriev I.V."/>
            <person name="Mortensen U.H."/>
            <person name="Andersen M.R."/>
            <person name="Baker S.E."/>
        </authorList>
    </citation>
    <scope>NUCLEOTIDE SEQUENCE [LARGE SCALE GENOMIC DNA]</scope>
    <source>
        <strain evidence="2 3">CBS 121591</strain>
    </source>
</reference>
<dbReference type="GO" id="GO:0031956">
    <property type="term" value="F:medium-chain fatty acid-CoA ligase activity"/>
    <property type="evidence" value="ECO:0007669"/>
    <property type="project" value="TreeGrafter"/>
</dbReference>
<dbReference type="PROSITE" id="PS00455">
    <property type="entry name" value="AMP_BINDING"/>
    <property type="match status" value="1"/>
</dbReference>
<sequence length="600" mass="64338">MTMLWGGLICPSERWLRVVPRAGPQPINGGRTLGELIDLQEAEYGSKVAVVVPWQSVRLSYRQLGERSRVLAQAMLNMGLRPGDCVGIMAGNCYQYIEVFLESSNPKLPELRRIVLIGDGISSQTDSDLQPYDAFTRNTHPKPAEQAAIARTVSPEEVLNLQFTSGTTGSPKAAMLPHTKRNLLNNARFVGQALALTPQDKILSPPPLFHCFGLVLGFMSSFIHGSTIIFPSQSFSATRCVDALLTERATVTLGVPTMYLALLDTLTHTGTKTVSLRTALASGSPVSPTLMTRLRTEMRIPNVLIAYGMTETSPVTFMTRLSDEMDKGVNTVGQVLPHTSAKVVDWEGGVVARGMRGELCTAGFAGQKGYWRNVKKTAEVMRRDEAGVLWMFTGDEAVMDGEGFVAVTGRIKDLIIRVSYILSDPYDGPTPPDAVLRYVQALLQAGCYEVSLGDTLDVGSPAKVRRLLHHLTDTGGIPVGALAGHFHDTYGQAVANIGEAYTCGVRVFDSCVAGLGGCPFAPGAKGNAATEDVVYMFQKAGVETGVDLARLVDTGIWIAMQLPGGENGSRAGVALAGKTAAKSPADSRPPLTALRWTLAI</sequence>
<dbReference type="Pfam" id="PF00682">
    <property type="entry name" value="HMGL-like"/>
    <property type="match status" value="1"/>
</dbReference>
<dbReference type="PANTHER" id="PTHR43201">
    <property type="entry name" value="ACYL-COA SYNTHETASE"/>
    <property type="match status" value="1"/>
</dbReference>
<dbReference type="Gene3D" id="2.30.38.10">
    <property type="entry name" value="Luciferase, Domain 3"/>
    <property type="match status" value="1"/>
</dbReference>
<dbReference type="InterPro" id="IPR000891">
    <property type="entry name" value="PYR_CT"/>
</dbReference>
<dbReference type="GO" id="GO:0006631">
    <property type="term" value="P:fatty acid metabolic process"/>
    <property type="evidence" value="ECO:0007669"/>
    <property type="project" value="TreeGrafter"/>
</dbReference>
<evidence type="ECO:0000259" key="1">
    <source>
        <dbReference type="PROSITE" id="PS50991"/>
    </source>
</evidence>
<dbReference type="SUPFAM" id="SSF56801">
    <property type="entry name" value="Acetyl-CoA synthetase-like"/>
    <property type="match status" value="1"/>
</dbReference>
<dbReference type="VEuPathDB" id="FungiDB:BO82DRAFT_432845"/>